<gene>
    <name evidence="7" type="ORF">GMRT_15533</name>
</gene>
<dbReference type="SUPFAM" id="SSF56112">
    <property type="entry name" value="Protein kinase-like (PK-like)"/>
    <property type="match status" value="1"/>
</dbReference>
<dbReference type="SMART" id="SM00220">
    <property type="entry name" value="S_TKc"/>
    <property type="match status" value="1"/>
</dbReference>
<dbReference type="PANTHER" id="PTHR43671">
    <property type="entry name" value="SERINE/THREONINE-PROTEIN KINASE NEK"/>
    <property type="match status" value="1"/>
</dbReference>
<organism evidence="7 8">
    <name type="scientific">Giardia muris</name>
    <dbReference type="NCBI Taxonomy" id="5742"/>
    <lineage>
        <taxon>Eukaryota</taxon>
        <taxon>Metamonada</taxon>
        <taxon>Diplomonadida</taxon>
        <taxon>Hexamitidae</taxon>
        <taxon>Giardiinae</taxon>
        <taxon>Giardia</taxon>
    </lineage>
</organism>
<dbReference type="GO" id="GO:0005524">
    <property type="term" value="F:ATP binding"/>
    <property type="evidence" value="ECO:0007669"/>
    <property type="project" value="UniProtKB-KW"/>
</dbReference>
<keyword evidence="8" id="KW-1185">Reference proteome</keyword>
<dbReference type="AlphaFoldDB" id="A0A4Z1SVD2"/>
<comment type="caution">
    <text evidence="7">The sequence shown here is derived from an EMBL/GenBank/DDBJ whole genome shotgun (WGS) entry which is preliminary data.</text>
</comment>
<reference evidence="7 8" key="1">
    <citation type="submission" date="2019-05" db="EMBL/GenBank/DDBJ databases">
        <title>The compact genome of Giardia muris reveals important steps in the evolution of intestinal protozoan parasites.</title>
        <authorList>
            <person name="Xu F."/>
            <person name="Jimenez-Gonzalez A."/>
            <person name="Einarsson E."/>
            <person name="Astvaldsson A."/>
            <person name="Peirasmaki D."/>
            <person name="Eckmann L."/>
            <person name="Andersson J.O."/>
            <person name="Svard S.G."/>
            <person name="Jerlstrom-Hultqvist J."/>
        </authorList>
    </citation>
    <scope>NUCLEOTIDE SEQUENCE [LARGE SCALE GENOMIC DNA]</scope>
    <source>
        <strain evidence="7 8">Roberts-Thomson</strain>
    </source>
</reference>
<evidence type="ECO:0000256" key="2">
    <source>
        <dbReference type="ARBA" id="ARBA00022679"/>
    </source>
</evidence>
<evidence type="ECO:0000256" key="4">
    <source>
        <dbReference type="ARBA" id="ARBA00022777"/>
    </source>
</evidence>
<dbReference type="Pfam" id="PF00069">
    <property type="entry name" value="Pkinase"/>
    <property type="match status" value="1"/>
</dbReference>
<proteinExistence type="predicted"/>
<evidence type="ECO:0000256" key="5">
    <source>
        <dbReference type="ARBA" id="ARBA00022840"/>
    </source>
</evidence>
<dbReference type="InterPro" id="IPR011009">
    <property type="entry name" value="Kinase-like_dom_sf"/>
</dbReference>
<keyword evidence="4 7" id="KW-0418">Kinase</keyword>
<dbReference type="EC" id="2.7.11.1" evidence="1"/>
<evidence type="ECO:0000256" key="1">
    <source>
        <dbReference type="ARBA" id="ARBA00012513"/>
    </source>
</evidence>
<evidence type="ECO:0000256" key="3">
    <source>
        <dbReference type="ARBA" id="ARBA00022741"/>
    </source>
</evidence>
<evidence type="ECO:0000259" key="6">
    <source>
        <dbReference type="PROSITE" id="PS50011"/>
    </source>
</evidence>
<dbReference type="EMBL" id="VDLU01000002">
    <property type="protein sequence ID" value="TNJ28875.1"/>
    <property type="molecule type" value="Genomic_DNA"/>
</dbReference>
<dbReference type="OrthoDB" id="10252171at2759"/>
<dbReference type="InterPro" id="IPR050660">
    <property type="entry name" value="NEK_Ser/Thr_kinase"/>
</dbReference>
<keyword evidence="3" id="KW-0547">Nucleotide-binding</keyword>
<dbReference type="GO" id="GO:0004674">
    <property type="term" value="F:protein serine/threonine kinase activity"/>
    <property type="evidence" value="ECO:0007669"/>
    <property type="project" value="UniProtKB-EC"/>
</dbReference>
<sequence length="163" mass="18610">MDRRRKARSSYSDQEVWKTIREVADALTYLHEKRHVHRDLKPANVFLASDGRCILGDFGVARALGDSSRMNTHTGTDLYMAPEIHQGKRYDNSVDVWALGVVAHELCTGRLPFIRVTDIAERDPPTIENRSQELVALISRMLSRDPKDCPTARDVLEEAERHE</sequence>
<dbReference type="VEuPathDB" id="GiardiaDB:GMRT_15533"/>
<evidence type="ECO:0000313" key="8">
    <source>
        <dbReference type="Proteomes" id="UP000315496"/>
    </source>
</evidence>
<dbReference type="Proteomes" id="UP000315496">
    <property type="component" value="Chromosome 2"/>
</dbReference>
<dbReference type="PROSITE" id="PS50011">
    <property type="entry name" value="PROTEIN_KINASE_DOM"/>
    <property type="match status" value="1"/>
</dbReference>
<protein>
    <recommendedName>
        <fullName evidence="1">non-specific serine/threonine protein kinase</fullName>
        <ecNumber evidence="1">2.7.11.1</ecNumber>
    </recommendedName>
</protein>
<accession>A0A4Z1SVD2</accession>
<dbReference type="InterPro" id="IPR000719">
    <property type="entry name" value="Prot_kinase_dom"/>
</dbReference>
<name>A0A4Z1SVD2_GIAMU</name>
<keyword evidence="2" id="KW-0808">Transferase</keyword>
<keyword evidence="5" id="KW-0067">ATP-binding</keyword>
<dbReference type="PANTHER" id="PTHR43671:SF13">
    <property type="entry name" value="SERINE_THREONINE-PROTEIN KINASE NEK2"/>
    <property type="match status" value="1"/>
</dbReference>
<feature type="domain" description="Protein kinase" evidence="6">
    <location>
        <begin position="1"/>
        <end position="163"/>
    </location>
</feature>
<evidence type="ECO:0000313" key="7">
    <source>
        <dbReference type="EMBL" id="TNJ28875.1"/>
    </source>
</evidence>
<dbReference type="Gene3D" id="1.10.510.10">
    <property type="entry name" value="Transferase(Phosphotransferase) domain 1"/>
    <property type="match status" value="1"/>
</dbReference>